<keyword evidence="2" id="KW-1185">Reference proteome</keyword>
<evidence type="ECO:0000313" key="1">
    <source>
        <dbReference type="EMBL" id="EYC26954.1"/>
    </source>
</evidence>
<dbReference type="Proteomes" id="UP000024635">
    <property type="component" value="Unassembled WGS sequence"/>
</dbReference>
<protein>
    <submittedName>
        <fullName evidence="1">Uncharacterized protein</fullName>
    </submittedName>
</protein>
<sequence length="111" mass="12708">MENVIFDFYSGLFDSHVHLHPCISVRMYMSSRRFSLPRSDMPSSRLGKKNANQRKNTILTLNSIGTRKHPILLECGNSVKYKRAITLPVEVLEDQFGDADKGGVRRYHGVR</sequence>
<name>A0A016VH47_9BILA</name>
<organism evidence="1 2">
    <name type="scientific">Ancylostoma ceylanicum</name>
    <dbReference type="NCBI Taxonomy" id="53326"/>
    <lineage>
        <taxon>Eukaryota</taxon>
        <taxon>Metazoa</taxon>
        <taxon>Ecdysozoa</taxon>
        <taxon>Nematoda</taxon>
        <taxon>Chromadorea</taxon>
        <taxon>Rhabditida</taxon>
        <taxon>Rhabditina</taxon>
        <taxon>Rhabditomorpha</taxon>
        <taxon>Strongyloidea</taxon>
        <taxon>Ancylostomatidae</taxon>
        <taxon>Ancylostomatinae</taxon>
        <taxon>Ancylostoma</taxon>
    </lineage>
</organism>
<evidence type="ECO:0000313" key="2">
    <source>
        <dbReference type="Proteomes" id="UP000024635"/>
    </source>
</evidence>
<comment type="caution">
    <text evidence="1">The sequence shown here is derived from an EMBL/GenBank/DDBJ whole genome shotgun (WGS) entry which is preliminary data.</text>
</comment>
<dbReference type="AlphaFoldDB" id="A0A016VH47"/>
<dbReference type="EMBL" id="JARK01001345">
    <property type="protein sequence ID" value="EYC26954.1"/>
    <property type="molecule type" value="Genomic_DNA"/>
</dbReference>
<reference evidence="2" key="1">
    <citation type="journal article" date="2015" name="Nat. Genet.">
        <title>The genome and transcriptome of the zoonotic hookworm Ancylostoma ceylanicum identify infection-specific gene families.</title>
        <authorList>
            <person name="Schwarz E.M."/>
            <person name="Hu Y."/>
            <person name="Antoshechkin I."/>
            <person name="Miller M.M."/>
            <person name="Sternberg P.W."/>
            <person name="Aroian R.V."/>
        </authorList>
    </citation>
    <scope>NUCLEOTIDE SEQUENCE</scope>
    <source>
        <strain evidence="2">HY135</strain>
    </source>
</reference>
<proteinExistence type="predicted"/>
<gene>
    <name evidence="1" type="primary">Acey_s0009.g447</name>
    <name evidence="1" type="ORF">Y032_0009g447</name>
</gene>
<accession>A0A016VH47</accession>